<dbReference type="InterPro" id="IPR035595">
    <property type="entry name" value="UDP_glycos_trans_CS"/>
</dbReference>
<reference evidence="8" key="1">
    <citation type="journal article" date="2012" name="BMC Genomics">
        <title>Phylogenomic analysis of UDP glycosyltransferase 1 multigene family in Linum usitatissimum identified genes with varied expression patterns.</title>
        <authorList>
            <person name="Barvkar V.T."/>
            <person name="Pardeshi V.C."/>
            <person name="Kale S.M."/>
            <person name="Kadoo N.Y."/>
            <person name="Gupta V.S."/>
        </authorList>
    </citation>
    <scope>NUCLEOTIDE SEQUENCE</scope>
</reference>
<evidence type="ECO:0000256" key="7">
    <source>
        <dbReference type="RuleBase" id="RU362057"/>
    </source>
</evidence>
<keyword evidence="4 6" id="KW-0808">Transferase</keyword>
<gene>
    <name evidence="8" type="primary">UGT73Z5</name>
</gene>
<organism evidence="8">
    <name type="scientific">Linum usitatissimum</name>
    <name type="common">Flax</name>
    <name type="synonym">Linum humile</name>
    <dbReference type="NCBI Taxonomy" id="4006"/>
    <lineage>
        <taxon>Eukaryota</taxon>
        <taxon>Viridiplantae</taxon>
        <taxon>Streptophyta</taxon>
        <taxon>Embryophyta</taxon>
        <taxon>Tracheophyta</taxon>
        <taxon>Spermatophyta</taxon>
        <taxon>Magnoliopsida</taxon>
        <taxon>eudicotyledons</taxon>
        <taxon>Gunneridae</taxon>
        <taxon>Pentapetalae</taxon>
        <taxon>rosids</taxon>
        <taxon>fabids</taxon>
        <taxon>Malpighiales</taxon>
        <taxon>Linaceae</taxon>
        <taxon>Linum</taxon>
    </lineage>
</organism>
<dbReference type="UniPathway" id="UPA00009"/>
<accession>I2BH53</accession>
<dbReference type="GO" id="GO:0047213">
    <property type="term" value="F:anthocyanidin 3-O-glucosyltransferase activity"/>
    <property type="evidence" value="ECO:0007669"/>
    <property type="project" value="UniProtKB-EC"/>
</dbReference>
<dbReference type="PROSITE" id="PS00375">
    <property type="entry name" value="UDPGT"/>
    <property type="match status" value="1"/>
</dbReference>
<protein>
    <recommendedName>
        <fullName evidence="7">Glycosyltransferase</fullName>
        <ecNumber evidence="7">2.4.1.-</ecNumber>
    </recommendedName>
</protein>
<dbReference type="AlphaFoldDB" id="I2BH53"/>
<dbReference type="Gene3D" id="3.40.50.2000">
    <property type="entry name" value="Glycogen Phosphorylase B"/>
    <property type="match status" value="2"/>
</dbReference>
<comment type="pathway">
    <text evidence="1">Pigment biosynthesis; anthocyanin biosynthesis.</text>
</comment>
<dbReference type="CDD" id="cd03784">
    <property type="entry name" value="GT1_Gtf-like"/>
    <property type="match status" value="1"/>
</dbReference>
<evidence type="ECO:0000256" key="5">
    <source>
        <dbReference type="ARBA" id="ARBA00047606"/>
    </source>
</evidence>
<evidence type="ECO:0000256" key="2">
    <source>
        <dbReference type="ARBA" id="ARBA00009995"/>
    </source>
</evidence>
<proteinExistence type="inferred from homology"/>
<evidence type="ECO:0000256" key="1">
    <source>
        <dbReference type="ARBA" id="ARBA00004935"/>
    </source>
</evidence>
<dbReference type="SUPFAM" id="SSF53756">
    <property type="entry name" value="UDP-Glycosyltransferase/glycogen phosphorylase"/>
    <property type="match status" value="1"/>
</dbReference>
<evidence type="ECO:0000256" key="4">
    <source>
        <dbReference type="ARBA" id="ARBA00022679"/>
    </source>
</evidence>
<sequence length="473" mass="53448">MNSQHQLHIIFLPFMAHGHMIPLLDMARHFARHGAKSTIITTPLNAPTFSDKVTRDARLGLRIQTHIIEFDPVATGLPEGCENVNLIESPEMLFTFFKSMDAFQEPVRDLLVQWRPDAIVADFAFHWATETAHGLGIPRLFFNGTGSFAMCLFERLKESDQYKKVESESDPFFVDIGVSNLFQFTKMQLPPCLKGEEVESRLVEFRDRIEESEAKSYGVVVNSFHELEAEYAEYYRNVIGRKAWFLGPVSLIDNNNVMDQAAIDGGKCLKWLDSKQPNSVIYICFGSISTMSEAQLLEIAAAIEASGHGFIWVVKKQERLPEGFEKRMEGKGLVVREWAPQVLILDHEAVGGFMTHCGWNSTMEGVAAGVPMVTWPIQGEQFLNEKLVTDVLRVGVGVGAQEWSRKERRIVLGREDIGKAVREVMVSEDDQEMRMRAAELKELARRANEEGGSSYCDLKSLLEELRSLKDKIN</sequence>
<evidence type="ECO:0000256" key="6">
    <source>
        <dbReference type="RuleBase" id="RU003718"/>
    </source>
</evidence>
<dbReference type="GO" id="GO:0009718">
    <property type="term" value="P:anthocyanin-containing compound biosynthetic process"/>
    <property type="evidence" value="ECO:0007669"/>
    <property type="project" value="UniProtKB-UniPathway"/>
</dbReference>
<dbReference type="PANTHER" id="PTHR48047">
    <property type="entry name" value="GLYCOSYLTRANSFERASE"/>
    <property type="match status" value="1"/>
</dbReference>
<name>I2BH53_LINUS</name>
<evidence type="ECO:0000256" key="3">
    <source>
        <dbReference type="ARBA" id="ARBA00022676"/>
    </source>
</evidence>
<keyword evidence="3 6" id="KW-0328">Glycosyltransferase</keyword>
<dbReference type="FunFam" id="3.40.50.2000:FF:000047">
    <property type="entry name" value="Glycosyltransferase"/>
    <property type="match status" value="1"/>
</dbReference>
<dbReference type="InterPro" id="IPR002213">
    <property type="entry name" value="UDP_glucos_trans"/>
</dbReference>
<evidence type="ECO:0000313" key="8">
    <source>
        <dbReference type="EMBL" id="AFJ52949.1"/>
    </source>
</evidence>
<dbReference type="EMBL" id="JN088322">
    <property type="protein sequence ID" value="AFJ52949.1"/>
    <property type="molecule type" value="Genomic_DNA"/>
</dbReference>
<comment type="similarity">
    <text evidence="2 6">Belongs to the UDP-glycosyltransferase family.</text>
</comment>
<dbReference type="Pfam" id="PF00201">
    <property type="entry name" value="UDPGT"/>
    <property type="match status" value="1"/>
</dbReference>
<comment type="catalytic activity">
    <reaction evidence="5">
        <text>an anthocyanidin + UDP-alpha-D-glucose + H(+) = an anthocyanidin 3-O-beta-D-glucoside + UDP</text>
        <dbReference type="Rhea" id="RHEA:20093"/>
        <dbReference type="ChEBI" id="CHEBI:15378"/>
        <dbReference type="ChEBI" id="CHEBI:16307"/>
        <dbReference type="ChEBI" id="CHEBI:58223"/>
        <dbReference type="ChEBI" id="CHEBI:58885"/>
        <dbReference type="ChEBI" id="CHEBI:143576"/>
        <dbReference type="EC" id="2.4.1.115"/>
    </reaction>
</comment>
<dbReference type="PANTHER" id="PTHR48047:SF45">
    <property type="entry name" value="SCOPOLETIN GLUCOSYLTRANSFERASE-LIKE"/>
    <property type="match status" value="1"/>
</dbReference>
<dbReference type="EC" id="2.4.1.-" evidence="7"/>